<dbReference type="Gene3D" id="1.10.357.10">
    <property type="entry name" value="Tetracycline Repressor, domain 2"/>
    <property type="match status" value="1"/>
</dbReference>
<dbReference type="GO" id="GO:0003677">
    <property type="term" value="F:DNA binding"/>
    <property type="evidence" value="ECO:0007669"/>
    <property type="project" value="UniProtKB-UniRule"/>
</dbReference>
<gene>
    <name evidence="4" type="ORF">SAMN02927921_01476</name>
</gene>
<feature type="domain" description="HTH tetR-type" evidence="3">
    <location>
        <begin position="1"/>
        <end position="48"/>
    </location>
</feature>
<dbReference type="InterPro" id="IPR036271">
    <property type="entry name" value="Tet_transcr_reg_TetR-rel_C_sf"/>
</dbReference>
<feature type="DNA-binding region" description="H-T-H motif" evidence="2">
    <location>
        <begin position="11"/>
        <end position="30"/>
    </location>
</feature>
<evidence type="ECO:0000256" key="1">
    <source>
        <dbReference type="ARBA" id="ARBA00023125"/>
    </source>
</evidence>
<sequence>MFLNIGFKSVTMDDISNEMGISKKTVYQFFRNKSDLVAHSCNTILDTISKDIEEVESWNLNPIEEMFEARKIILRRLKNEKTSPVYQLEKYYPKIYETLRKERFEMMDGCLIDNLRKGIERGYYRADINPVIISRIYHNGVTGLKEKEFYDQHIYPVPYLMNVFLEYHIRAIATPKGIDTLSDILVKDRNKSSMMPPSAIGL</sequence>
<name>A0A1K1NVI1_9FLAO</name>
<evidence type="ECO:0000259" key="3">
    <source>
        <dbReference type="PROSITE" id="PS50977"/>
    </source>
</evidence>
<dbReference type="PANTHER" id="PTHR43479">
    <property type="entry name" value="ACREF/ENVCD OPERON REPRESSOR-RELATED"/>
    <property type="match status" value="1"/>
</dbReference>
<dbReference type="Proteomes" id="UP000182248">
    <property type="component" value="Unassembled WGS sequence"/>
</dbReference>
<dbReference type="STRING" id="1150368.SAMN02927921_01476"/>
<evidence type="ECO:0000256" key="2">
    <source>
        <dbReference type="PROSITE-ProRule" id="PRU00335"/>
    </source>
</evidence>
<dbReference type="PANTHER" id="PTHR43479:SF11">
    <property type="entry name" value="ACREF_ENVCD OPERON REPRESSOR-RELATED"/>
    <property type="match status" value="1"/>
</dbReference>
<dbReference type="InterPro" id="IPR009057">
    <property type="entry name" value="Homeodomain-like_sf"/>
</dbReference>
<proteinExistence type="predicted"/>
<dbReference type="AlphaFoldDB" id="A0A1K1NVI1"/>
<accession>A0A1K1NVI1</accession>
<keyword evidence="5" id="KW-1185">Reference proteome</keyword>
<dbReference type="SUPFAM" id="SSF48498">
    <property type="entry name" value="Tetracyclin repressor-like, C-terminal domain"/>
    <property type="match status" value="1"/>
</dbReference>
<evidence type="ECO:0000313" key="5">
    <source>
        <dbReference type="Proteomes" id="UP000182248"/>
    </source>
</evidence>
<dbReference type="SUPFAM" id="SSF46689">
    <property type="entry name" value="Homeodomain-like"/>
    <property type="match status" value="1"/>
</dbReference>
<keyword evidence="1 2" id="KW-0238">DNA-binding</keyword>
<dbReference type="Pfam" id="PF00440">
    <property type="entry name" value="TetR_N"/>
    <property type="match status" value="1"/>
</dbReference>
<dbReference type="EMBL" id="FPJE01000006">
    <property type="protein sequence ID" value="SFW39237.1"/>
    <property type="molecule type" value="Genomic_DNA"/>
</dbReference>
<evidence type="ECO:0000313" key="4">
    <source>
        <dbReference type="EMBL" id="SFW39237.1"/>
    </source>
</evidence>
<organism evidence="4 5">
    <name type="scientific">Sinomicrobium oceani</name>
    <dbReference type="NCBI Taxonomy" id="1150368"/>
    <lineage>
        <taxon>Bacteria</taxon>
        <taxon>Pseudomonadati</taxon>
        <taxon>Bacteroidota</taxon>
        <taxon>Flavobacteriia</taxon>
        <taxon>Flavobacteriales</taxon>
        <taxon>Flavobacteriaceae</taxon>
        <taxon>Sinomicrobium</taxon>
    </lineage>
</organism>
<dbReference type="PROSITE" id="PS50977">
    <property type="entry name" value="HTH_TETR_2"/>
    <property type="match status" value="1"/>
</dbReference>
<dbReference type="InterPro" id="IPR001647">
    <property type="entry name" value="HTH_TetR"/>
</dbReference>
<dbReference type="InterPro" id="IPR050624">
    <property type="entry name" value="HTH-type_Tx_Regulator"/>
</dbReference>
<reference evidence="4 5" key="1">
    <citation type="submission" date="2016-11" db="EMBL/GenBank/DDBJ databases">
        <authorList>
            <person name="Jaros S."/>
            <person name="Januszkiewicz K."/>
            <person name="Wedrychowicz H."/>
        </authorList>
    </citation>
    <scope>NUCLEOTIDE SEQUENCE [LARGE SCALE GENOMIC DNA]</scope>
    <source>
        <strain evidence="4 5">CGMCC 1.12145</strain>
    </source>
</reference>
<protein>
    <submittedName>
        <fullName evidence="4">Transcriptional regulator, TetR family</fullName>
    </submittedName>
</protein>